<comment type="caution">
    <text evidence="1">The sequence shown here is derived from an EMBL/GenBank/DDBJ whole genome shotgun (WGS) entry which is preliminary data.</text>
</comment>
<keyword evidence="2" id="KW-1185">Reference proteome</keyword>
<dbReference type="Proteomes" id="UP000708208">
    <property type="component" value="Unassembled WGS sequence"/>
</dbReference>
<reference evidence="1" key="1">
    <citation type="submission" date="2021-06" db="EMBL/GenBank/DDBJ databases">
        <authorList>
            <person name="Hodson N. C."/>
            <person name="Mongue J. A."/>
            <person name="Jaron S. K."/>
        </authorList>
    </citation>
    <scope>NUCLEOTIDE SEQUENCE</scope>
</reference>
<accession>A0A8J2JDS8</accession>
<gene>
    <name evidence="1" type="ORF">AFUS01_LOCUS7687</name>
</gene>
<protein>
    <submittedName>
        <fullName evidence="1">Uncharacterized protein</fullName>
    </submittedName>
</protein>
<sequence>GKTRILKFTRRDYLLKR</sequence>
<evidence type="ECO:0000313" key="1">
    <source>
        <dbReference type="EMBL" id="CAG7718285.1"/>
    </source>
</evidence>
<evidence type="ECO:0000313" key="2">
    <source>
        <dbReference type="Proteomes" id="UP000708208"/>
    </source>
</evidence>
<name>A0A8J2JDS8_9HEXA</name>
<organism evidence="1 2">
    <name type="scientific">Allacma fusca</name>
    <dbReference type="NCBI Taxonomy" id="39272"/>
    <lineage>
        <taxon>Eukaryota</taxon>
        <taxon>Metazoa</taxon>
        <taxon>Ecdysozoa</taxon>
        <taxon>Arthropoda</taxon>
        <taxon>Hexapoda</taxon>
        <taxon>Collembola</taxon>
        <taxon>Symphypleona</taxon>
        <taxon>Sminthuridae</taxon>
        <taxon>Allacma</taxon>
    </lineage>
</organism>
<dbReference type="AlphaFoldDB" id="A0A8J2JDS8"/>
<dbReference type="EMBL" id="CAJVCH010052289">
    <property type="protein sequence ID" value="CAG7718285.1"/>
    <property type="molecule type" value="Genomic_DNA"/>
</dbReference>
<proteinExistence type="predicted"/>
<feature type="non-terminal residue" evidence="1">
    <location>
        <position position="1"/>
    </location>
</feature>